<dbReference type="AlphaFoldDB" id="A0A0G0LC94"/>
<sequence>MNTESKFFIGIGLVTLVVIVAGVFFLGRKSTSSQPVINEQKVLGTSIRNFQGNPNAPVKIVEFADFQCPACAVAHPIVKSIIEKNQDKIYFVYRHYPLSSHRNAKLAAQAAEAAGGQGKFWQMYDMIFENQKEWSDTSNAKEIFETYAQKLDLDTNKFKDDFNKVKDPIDQDYADGNQVGVTSTPTFFINGQKHAGVIDASQFQTLIDQASTSK</sequence>
<dbReference type="InterPro" id="IPR013766">
    <property type="entry name" value="Thioredoxin_domain"/>
</dbReference>
<evidence type="ECO:0000256" key="5">
    <source>
        <dbReference type="ARBA" id="ARBA00023284"/>
    </source>
</evidence>
<keyword evidence="2" id="KW-0732">Signal</keyword>
<keyword evidence="6" id="KW-0812">Transmembrane</keyword>
<dbReference type="GO" id="GO:0016853">
    <property type="term" value="F:isomerase activity"/>
    <property type="evidence" value="ECO:0007669"/>
    <property type="project" value="UniProtKB-KW"/>
</dbReference>
<dbReference type="InterPro" id="IPR036249">
    <property type="entry name" value="Thioredoxin-like_sf"/>
</dbReference>
<evidence type="ECO:0000256" key="3">
    <source>
        <dbReference type="ARBA" id="ARBA00023002"/>
    </source>
</evidence>
<keyword evidence="3" id="KW-0560">Oxidoreductase</keyword>
<dbReference type="Gene3D" id="3.40.30.10">
    <property type="entry name" value="Glutaredoxin"/>
    <property type="match status" value="1"/>
</dbReference>
<dbReference type="Pfam" id="PF13462">
    <property type="entry name" value="Thioredoxin_4"/>
    <property type="match status" value="1"/>
</dbReference>
<dbReference type="PANTHER" id="PTHR13887">
    <property type="entry name" value="GLUTATHIONE S-TRANSFERASE KAPPA"/>
    <property type="match status" value="1"/>
</dbReference>
<evidence type="ECO:0000256" key="1">
    <source>
        <dbReference type="ARBA" id="ARBA00005791"/>
    </source>
</evidence>
<comment type="similarity">
    <text evidence="1">Belongs to the thioredoxin family. DsbA subfamily.</text>
</comment>
<evidence type="ECO:0000256" key="6">
    <source>
        <dbReference type="SAM" id="Phobius"/>
    </source>
</evidence>
<keyword evidence="6" id="KW-0472">Membrane</keyword>
<evidence type="ECO:0000256" key="4">
    <source>
        <dbReference type="ARBA" id="ARBA00023157"/>
    </source>
</evidence>
<dbReference type="InterPro" id="IPR012336">
    <property type="entry name" value="Thioredoxin-like_fold"/>
</dbReference>
<evidence type="ECO:0000256" key="2">
    <source>
        <dbReference type="ARBA" id="ARBA00022729"/>
    </source>
</evidence>
<evidence type="ECO:0000313" key="8">
    <source>
        <dbReference type="EMBL" id="KKQ89593.1"/>
    </source>
</evidence>
<accession>A0A0G0LC94</accession>
<organism evidence="8 9">
    <name type="scientific">Candidatus Curtissbacteria bacterium GW2011_GWC2_38_9</name>
    <dbReference type="NCBI Taxonomy" id="1618414"/>
    <lineage>
        <taxon>Bacteria</taxon>
        <taxon>Candidatus Curtissiibacteriota</taxon>
    </lineage>
</organism>
<dbReference type="Proteomes" id="UP000034893">
    <property type="component" value="Unassembled WGS sequence"/>
</dbReference>
<keyword evidence="6" id="KW-1133">Transmembrane helix</keyword>
<dbReference type="PANTHER" id="PTHR13887:SF14">
    <property type="entry name" value="DISULFIDE BOND FORMATION PROTEIN D"/>
    <property type="match status" value="1"/>
</dbReference>
<gene>
    <name evidence="8" type="ORF">UT12_C0011G0049</name>
</gene>
<proteinExistence type="inferred from homology"/>
<dbReference type="SUPFAM" id="SSF52833">
    <property type="entry name" value="Thioredoxin-like"/>
    <property type="match status" value="1"/>
</dbReference>
<dbReference type="EMBL" id="LBVP01000011">
    <property type="protein sequence ID" value="KKQ89593.1"/>
    <property type="molecule type" value="Genomic_DNA"/>
</dbReference>
<keyword evidence="8" id="KW-0413">Isomerase</keyword>
<dbReference type="PROSITE" id="PS51352">
    <property type="entry name" value="THIOREDOXIN_2"/>
    <property type="match status" value="1"/>
</dbReference>
<protein>
    <submittedName>
        <fullName evidence="8">Protein-disulfide isomerase</fullName>
    </submittedName>
</protein>
<keyword evidence="4" id="KW-1015">Disulfide bond</keyword>
<evidence type="ECO:0000259" key="7">
    <source>
        <dbReference type="PROSITE" id="PS51352"/>
    </source>
</evidence>
<comment type="caution">
    <text evidence="8">The sequence shown here is derived from an EMBL/GenBank/DDBJ whole genome shotgun (WGS) entry which is preliminary data.</text>
</comment>
<keyword evidence="5" id="KW-0676">Redox-active center</keyword>
<name>A0A0G0LC94_9BACT</name>
<feature type="domain" description="Thioredoxin" evidence="7">
    <location>
        <begin position="28"/>
        <end position="212"/>
    </location>
</feature>
<feature type="transmembrane region" description="Helical" evidence="6">
    <location>
        <begin position="7"/>
        <end position="27"/>
    </location>
</feature>
<reference evidence="8 9" key="1">
    <citation type="journal article" date="2015" name="Nature">
        <title>rRNA introns, odd ribosomes, and small enigmatic genomes across a large radiation of phyla.</title>
        <authorList>
            <person name="Brown C.T."/>
            <person name="Hug L.A."/>
            <person name="Thomas B.C."/>
            <person name="Sharon I."/>
            <person name="Castelle C.J."/>
            <person name="Singh A."/>
            <person name="Wilkins M.J."/>
            <person name="Williams K.H."/>
            <person name="Banfield J.F."/>
        </authorList>
    </citation>
    <scope>NUCLEOTIDE SEQUENCE [LARGE SCALE GENOMIC DNA]</scope>
</reference>
<evidence type="ECO:0000313" key="9">
    <source>
        <dbReference type="Proteomes" id="UP000034893"/>
    </source>
</evidence>
<dbReference type="GO" id="GO:0016491">
    <property type="term" value="F:oxidoreductase activity"/>
    <property type="evidence" value="ECO:0007669"/>
    <property type="project" value="UniProtKB-KW"/>
</dbReference>